<proteinExistence type="predicted"/>
<reference evidence="1" key="1">
    <citation type="submission" date="2023-01" db="EMBL/GenBank/DDBJ databases">
        <title>Comparative Genomic Analysis of the Clinically-Derived Winkia Strain NY0527 Provides Evidence into the Taxonomic Reassignment of Winkia neuii and Characterizes Their Virulence Traits.</title>
        <authorList>
            <person name="Cai X."/>
            <person name="Peng Y."/>
            <person name="Li M."/>
            <person name="Qiu Y."/>
            <person name="Wang Y."/>
            <person name="Xu L."/>
            <person name="Hou Q."/>
        </authorList>
    </citation>
    <scope>NUCLEOTIDE SEQUENCE</scope>
    <source>
        <strain evidence="1">NY0527</strain>
    </source>
</reference>
<dbReference type="AlphaFoldDB" id="A0AB38XQC7"/>
<name>A0AB38XQC7_9ACTO</name>
<organism evidence="1 2">
    <name type="scientific">Winkia neuii subsp. anitrata</name>
    <dbReference type="NCBI Taxonomy" id="29318"/>
    <lineage>
        <taxon>Bacteria</taxon>
        <taxon>Bacillati</taxon>
        <taxon>Actinomycetota</taxon>
        <taxon>Actinomycetes</taxon>
        <taxon>Actinomycetales</taxon>
        <taxon>Actinomycetaceae</taxon>
        <taxon>Winkia</taxon>
    </lineage>
</organism>
<gene>
    <name evidence="1" type="ORF">PIG85_01745</name>
</gene>
<dbReference type="KEGG" id="wne:PIG85_01745"/>
<dbReference type="EMBL" id="CP116394">
    <property type="protein sequence ID" value="WCE46392.1"/>
    <property type="molecule type" value="Genomic_DNA"/>
</dbReference>
<evidence type="ECO:0000313" key="2">
    <source>
        <dbReference type="Proteomes" id="UP001211044"/>
    </source>
</evidence>
<evidence type="ECO:0000313" key="1">
    <source>
        <dbReference type="EMBL" id="WCE46392.1"/>
    </source>
</evidence>
<accession>A0AB38XQC7</accession>
<dbReference type="Proteomes" id="UP001211044">
    <property type="component" value="Chromosome"/>
</dbReference>
<protein>
    <recommendedName>
        <fullName evidence="3">Chorismate mutase</fullName>
    </recommendedName>
</protein>
<dbReference type="RefSeq" id="WP_004806632.1">
    <property type="nucleotide sequence ID" value="NZ_CP116394.1"/>
</dbReference>
<sequence length="88" mass="9463">MCANDLAQARIERALEDVAAAISALEVVESMLKTPLSAKATRFPQTRAVQQARAALGMSVDNLVIAESFLRARKRQLAALQQKKGVGV</sequence>
<evidence type="ECO:0008006" key="3">
    <source>
        <dbReference type="Google" id="ProtNLM"/>
    </source>
</evidence>